<keyword evidence="1" id="KW-1133">Transmembrane helix</keyword>
<dbReference type="AlphaFoldDB" id="A0A3P7L020"/>
<evidence type="ECO:0000313" key="3">
    <source>
        <dbReference type="Proteomes" id="UP000281553"/>
    </source>
</evidence>
<keyword evidence="1" id="KW-0812">Transmembrane</keyword>
<gene>
    <name evidence="2" type="ORF">DILT_LOCUS6636</name>
</gene>
<dbReference type="EMBL" id="UYRU01050021">
    <property type="protein sequence ID" value="VDN10805.1"/>
    <property type="molecule type" value="Genomic_DNA"/>
</dbReference>
<proteinExistence type="predicted"/>
<organism evidence="2 3">
    <name type="scientific">Dibothriocephalus latus</name>
    <name type="common">Fish tapeworm</name>
    <name type="synonym">Diphyllobothrium latum</name>
    <dbReference type="NCBI Taxonomy" id="60516"/>
    <lineage>
        <taxon>Eukaryota</taxon>
        <taxon>Metazoa</taxon>
        <taxon>Spiralia</taxon>
        <taxon>Lophotrochozoa</taxon>
        <taxon>Platyhelminthes</taxon>
        <taxon>Cestoda</taxon>
        <taxon>Eucestoda</taxon>
        <taxon>Diphyllobothriidea</taxon>
        <taxon>Diphyllobothriidae</taxon>
        <taxon>Dibothriocephalus</taxon>
    </lineage>
</organism>
<keyword evidence="3" id="KW-1185">Reference proteome</keyword>
<reference evidence="2 3" key="1">
    <citation type="submission" date="2018-11" db="EMBL/GenBank/DDBJ databases">
        <authorList>
            <consortium name="Pathogen Informatics"/>
        </authorList>
    </citation>
    <scope>NUCLEOTIDE SEQUENCE [LARGE SCALE GENOMIC DNA]</scope>
</reference>
<evidence type="ECO:0000256" key="1">
    <source>
        <dbReference type="SAM" id="Phobius"/>
    </source>
</evidence>
<protein>
    <submittedName>
        <fullName evidence="2">Uncharacterized protein</fullName>
    </submittedName>
</protein>
<dbReference type="Proteomes" id="UP000281553">
    <property type="component" value="Unassembled WGS sequence"/>
</dbReference>
<evidence type="ECO:0000313" key="2">
    <source>
        <dbReference type="EMBL" id="VDN10805.1"/>
    </source>
</evidence>
<feature type="transmembrane region" description="Helical" evidence="1">
    <location>
        <begin position="20"/>
        <end position="44"/>
    </location>
</feature>
<accession>A0A3P7L020</accession>
<sequence>MRMSGVRLTLVSPAVSYSSIGIVLGICLAILLIAVIIITAMVILRRRQKYANNAINTRVSAGTNGSKAPSSRPPHK</sequence>
<keyword evidence="1" id="KW-0472">Membrane</keyword>
<name>A0A3P7L020_DIBLA</name>